<sequence length="137" mass="15766">MKFSRLLSFRLNSDNSLFGNFLPSWNCDQPSDSHDDPPDNGNHENNVDYEESDSSSEYDTADEGENENNEEDSTMIFRLIDDPTPKKLIKAGRVGNNGLCRDYVASIPENYPFRHDFLLMFEDNEKQISEIYSAELQ</sequence>
<feature type="region of interest" description="Disordered" evidence="1">
    <location>
        <begin position="27"/>
        <end position="74"/>
    </location>
</feature>
<gene>
    <name evidence="2" type="ORF">RCL2_001079900</name>
</gene>
<dbReference type="Proteomes" id="UP000615446">
    <property type="component" value="Unassembled WGS sequence"/>
</dbReference>
<proteinExistence type="predicted"/>
<name>A0A8H3LD94_9GLOM</name>
<comment type="caution">
    <text evidence="2">The sequence shown here is derived from an EMBL/GenBank/DDBJ whole genome shotgun (WGS) entry which is preliminary data.</text>
</comment>
<protein>
    <submittedName>
        <fullName evidence="2">Uncharacterized protein</fullName>
    </submittedName>
</protein>
<evidence type="ECO:0000313" key="2">
    <source>
        <dbReference type="EMBL" id="GES83642.1"/>
    </source>
</evidence>
<evidence type="ECO:0000256" key="1">
    <source>
        <dbReference type="SAM" id="MobiDB-lite"/>
    </source>
</evidence>
<feature type="compositionally biased region" description="Acidic residues" evidence="1">
    <location>
        <begin position="47"/>
        <end position="73"/>
    </location>
</feature>
<accession>A0A8H3LD94</accession>
<dbReference type="EMBL" id="BLAL01000071">
    <property type="protein sequence ID" value="GES83642.1"/>
    <property type="molecule type" value="Genomic_DNA"/>
</dbReference>
<feature type="compositionally biased region" description="Basic and acidic residues" evidence="1">
    <location>
        <begin position="31"/>
        <end position="46"/>
    </location>
</feature>
<reference evidence="2" key="1">
    <citation type="submission" date="2019-10" db="EMBL/GenBank/DDBJ databases">
        <title>Conservation and host-specific expression of non-tandemly repeated heterogenous ribosome RNA gene in arbuscular mycorrhizal fungi.</title>
        <authorList>
            <person name="Maeda T."/>
            <person name="Kobayashi Y."/>
            <person name="Nakagawa T."/>
            <person name="Ezawa T."/>
            <person name="Yamaguchi K."/>
            <person name="Bino T."/>
            <person name="Nishimoto Y."/>
            <person name="Shigenobu S."/>
            <person name="Kawaguchi M."/>
        </authorList>
    </citation>
    <scope>NUCLEOTIDE SEQUENCE</scope>
    <source>
        <strain evidence="2">HR1</strain>
    </source>
</reference>
<dbReference type="OrthoDB" id="10433248at2759"/>
<evidence type="ECO:0000313" key="3">
    <source>
        <dbReference type="Proteomes" id="UP000615446"/>
    </source>
</evidence>
<dbReference type="AlphaFoldDB" id="A0A8H3LD94"/>
<organism evidence="2 3">
    <name type="scientific">Rhizophagus clarus</name>
    <dbReference type="NCBI Taxonomy" id="94130"/>
    <lineage>
        <taxon>Eukaryota</taxon>
        <taxon>Fungi</taxon>
        <taxon>Fungi incertae sedis</taxon>
        <taxon>Mucoromycota</taxon>
        <taxon>Glomeromycotina</taxon>
        <taxon>Glomeromycetes</taxon>
        <taxon>Glomerales</taxon>
        <taxon>Glomeraceae</taxon>
        <taxon>Rhizophagus</taxon>
    </lineage>
</organism>